<evidence type="ECO:0000256" key="1">
    <source>
        <dbReference type="SAM" id="Phobius"/>
    </source>
</evidence>
<reference evidence="2 3" key="1">
    <citation type="submission" date="2024-02" db="EMBL/GenBank/DDBJ databases">
        <authorList>
            <person name="Daric V."/>
            <person name="Darras S."/>
        </authorList>
    </citation>
    <scope>NUCLEOTIDE SEQUENCE [LARGE SCALE GENOMIC DNA]</scope>
</reference>
<keyword evidence="1" id="KW-0472">Membrane</keyword>
<keyword evidence="1" id="KW-0812">Transmembrane</keyword>
<evidence type="ECO:0000313" key="3">
    <source>
        <dbReference type="Proteomes" id="UP001642483"/>
    </source>
</evidence>
<accession>A0ABP0FUF1</accession>
<feature type="transmembrane region" description="Helical" evidence="1">
    <location>
        <begin position="43"/>
        <end position="65"/>
    </location>
</feature>
<comment type="caution">
    <text evidence="2">The sequence shown here is derived from an EMBL/GenBank/DDBJ whole genome shotgun (WGS) entry which is preliminary data.</text>
</comment>
<proteinExistence type="predicted"/>
<dbReference type="Proteomes" id="UP001642483">
    <property type="component" value="Unassembled WGS sequence"/>
</dbReference>
<organism evidence="2 3">
    <name type="scientific">Clavelina lepadiformis</name>
    <name type="common">Light-bulb sea squirt</name>
    <name type="synonym">Ascidia lepadiformis</name>
    <dbReference type="NCBI Taxonomy" id="159417"/>
    <lineage>
        <taxon>Eukaryota</taxon>
        <taxon>Metazoa</taxon>
        <taxon>Chordata</taxon>
        <taxon>Tunicata</taxon>
        <taxon>Ascidiacea</taxon>
        <taxon>Aplousobranchia</taxon>
        <taxon>Clavelinidae</taxon>
        <taxon>Clavelina</taxon>
    </lineage>
</organism>
<dbReference type="EMBL" id="CAWYQH010000096">
    <property type="protein sequence ID" value="CAK8682765.1"/>
    <property type="molecule type" value="Genomic_DNA"/>
</dbReference>
<keyword evidence="3" id="KW-1185">Reference proteome</keyword>
<protein>
    <submittedName>
        <fullName evidence="2">Uncharacterized protein</fullName>
    </submittedName>
</protein>
<keyword evidence="1" id="KW-1133">Transmembrane helix</keyword>
<gene>
    <name evidence="2" type="ORF">CVLEPA_LOCUS13552</name>
</gene>
<name>A0ABP0FUF1_CLALP</name>
<evidence type="ECO:0000313" key="2">
    <source>
        <dbReference type="EMBL" id="CAK8682765.1"/>
    </source>
</evidence>
<sequence length="114" mass="13274">MMYSCLVVSWHFNLKCFFAQVSSDLHFSTYNIAKSFAPVGKPALLIYISVYKSNLSFSVLFFRVFRITNWCYSLTNELNFAASWRTLEPCDFVIKFRAPRLQLNPVSEDSYENA</sequence>